<organism evidence="1 2">
    <name type="scientific">Mizuhopecten yessoensis</name>
    <name type="common">Japanese scallop</name>
    <name type="synonym">Patinopecten yessoensis</name>
    <dbReference type="NCBI Taxonomy" id="6573"/>
    <lineage>
        <taxon>Eukaryota</taxon>
        <taxon>Metazoa</taxon>
        <taxon>Spiralia</taxon>
        <taxon>Lophotrochozoa</taxon>
        <taxon>Mollusca</taxon>
        <taxon>Bivalvia</taxon>
        <taxon>Autobranchia</taxon>
        <taxon>Pteriomorphia</taxon>
        <taxon>Pectinida</taxon>
        <taxon>Pectinoidea</taxon>
        <taxon>Pectinidae</taxon>
        <taxon>Mizuhopecten</taxon>
    </lineage>
</organism>
<evidence type="ECO:0000313" key="1">
    <source>
        <dbReference type="EMBL" id="OWF36706.1"/>
    </source>
</evidence>
<reference evidence="1 2" key="1">
    <citation type="journal article" date="2017" name="Nat. Ecol. Evol.">
        <title>Scallop genome provides insights into evolution of bilaterian karyotype and development.</title>
        <authorList>
            <person name="Wang S."/>
            <person name="Zhang J."/>
            <person name="Jiao W."/>
            <person name="Li J."/>
            <person name="Xun X."/>
            <person name="Sun Y."/>
            <person name="Guo X."/>
            <person name="Huan P."/>
            <person name="Dong B."/>
            <person name="Zhang L."/>
            <person name="Hu X."/>
            <person name="Sun X."/>
            <person name="Wang J."/>
            <person name="Zhao C."/>
            <person name="Wang Y."/>
            <person name="Wang D."/>
            <person name="Huang X."/>
            <person name="Wang R."/>
            <person name="Lv J."/>
            <person name="Li Y."/>
            <person name="Zhang Z."/>
            <person name="Liu B."/>
            <person name="Lu W."/>
            <person name="Hui Y."/>
            <person name="Liang J."/>
            <person name="Zhou Z."/>
            <person name="Hou R."/>
            <person name="Li X."/>
            <person name="Liu Y."/>
            <person name="Li H."/>
            <person name="Ning X."/>
            <person name="Lin Y."/>
            <person name="Zhao L."/>
            <person name="Xing Q."/>
            <person name="Dou J."/>
            <person name="Li Y."/>
            <person name="Mao J."/>
            <person name="Guo H."/>
            <person name="Dou H."/>
            <person name="Li T."/>
            <person name="Mu C."/>
            <person name="Jiang W."/>
            <person name="Fu Q."/>
            <person name="Fu X."/>
            <person name="Miao Y."/>
            <person name="Liu J."/>
            <person name="Yu Q."/>
            <person name="Li R."/>
            <person name="Liao H."/>
            <person name="Li X."/>
            <person name="Kong Y."/>
            <person name="Jiang Z."/>
            <person name="Chourrout D."/>
            <person name="Li R."/>
            <person name="Bao Z."/>
        </authorList>
    </citation>
    <scope>NUCLEOTIDE SEQUENCE [LARGE SCALE GENOMIC DNA]</scope>
    <source>
        <strain evidence="1 2">PY_sf001</strain>
    </source>
</reference>
<dbReference type="OrthoDB" id="5983726at2759"/>
<dbReference type="EMBL" id="NEDP02076478">
    <property type="protein sequence ID" value="OWF36706.1"/>
    <property type="molecule type" value="Genomic_DNA"/>
</dbReference>
<protein>
    <submittedName>
        <fullName evidence="1">Uncharacterized protein</fullName>
    </submittedName>
</protein>
<gene>
    <name evidence="1" type="ORF">KP79_PYT02980</name>
</gene>
<dbReference type="Proteomes" id="UP000242188">
    <property type="component" value="Unassembled WGS sequence"/>
</dbReference>
<name>A0A210PJV3_MIZYE</name>
<sequence length="335" mass="37987">MCIYESQYLKNATKSIANEIPCEFCTYFCPTLGMLVSTTHLLLKVFPSTEQNSGFTGQYWNDMPTNQDFTLSIRVGGTTLPEYHKYEVCYIESNLFTPFSYQQEYSEIIQGENETQKWPVTPFVIAIQGKTTVPQSYYRVFVDGQLVKKMSIPQGKTRLVKGFRDGNNCVEFLFSLPRFCRGEDDKLTTDKVSRVGLIEVECYRAVKMGSFVTRRKKDLLFDQANKKDCLGVTQGQYLMATTKAGKVLKKRSTNKMTDHWDVGSMRSRQSVKYVTSQTLVDLGVSVLPIPFPTKSRPVLCSSTETITKQEATTIDIKQEIIQGSSVQHSGIKFLV</sequence>
<accession>A0A210PJV3</accession>
<comment type="caution">
    <text evidence="1">The sequence shown here is derived from an EMBL/GenBank/DDBJ whole genome shotgun (WGS) entry which is preliminary data.</text>
</comment>
<evidence type="ECO:0000313" key="2">
    <source>
        <dbReference type="Proteomes" id="UP000242188"/>
    </source>
</evidence>
<proteinExistence type="predicted"/>
<keyword evidence="2" id="KW-1185">Reference proteome</keyword>
<dbReference type="AlphaFoldDB" id="A0A210PJV3"/>